<feature type="coiled-coil region" evidence="1">
    <location>
        <begin position="1920"/>
        <end position="1947"/>
    </location>
</feature>
<organism evidence="4 5">
    <name type="scientific">Pogona vitticeps</name>
    <name type="common">central bearded dragon</name>
    <dbReference type="NCBI Taxonomy" id="103695"/>
    <lineage>
        <taxon>Eukaryota</taxon>
        <taxon>Metazoa</taxon>
        <taxon>Chordata</taxon>
        <taxon>Craniata</taxon>
        <taxon>Vertebrata</taxon>
        <taxon>Euteleostomi</taxon>
        <taxon>Lepidosauria</taxon>
        <taxon>Squamata</taxon>
        <taxon>Bifurcata</taxon>
        <taxon>Unidentata</taxon>
        <taxon>Episquamata</taxon>
        <taxon>Toxicofera</taxon>
        <taxon>Iguania</taxon>
        <taxon>Acrodonta</taxon>
        <taxon>Agamidae</taxon>
        <taxon>Amphibolurinae</taxon>
        <taxon>Pogona</taxon>
    </lineage>
</organism>
<dbReference type="PANTHER" id="PTHR22929:SF0">
    <property type="entry name" value="TRANSCRIPTION FACTOR TFIIIB COMPONENT B'' HOMOLOG"/>
    <property type="match status" value="1"/>
</dbReference>
<feature type="region of interest" description="Disordered" evidence="2">
    <location>
        <begin position="1395"/>
        <end position="1484"/>
    </location>
</feature>
<feature type="domain" description="Myb-like" evidence="3">
    <location>
        <begin position="418"/>
        <end position="466"/>
    </location>
</feature>
<feature type="compositionally biased region" description="Basic and acidic residues" evidence="2">
    <location>
        <begin position="792"/>
        <end position="801"/>
    </location>
</feature>
<feature type="compositionally biased region" description="Basic and acidic residues" evidence="2">
    <location>
        <begin position="333"/>
        <end position="344"/>
    </location>
</feature>
<feature type="compositionally biased region" description="Basic and acidic residues" evidence="2">
    <location>
        <begin position="497"/>
        <end position="520"/>
    </location>
</feature>
<dbReference type="Pfam" id="PF15963">
    <property type="entry name" value="Myb_DNA-bind_7"/>
    <property type="match status" value="1"/>
</dbReference>
<keyword evidence="4" id="KW-1185">Reference proteome</keyword>
<feature type="compositionally biased region" description="Polar residues" evidence="2">
    <location>
        <begin position="603"/>
        <end position="612"/>
    </location>
</feature>
<feature type="region of interest" description="Disordered" evidence="2">
    <location>
        <begin position="1"/>
        <end position="250"/>
    </location>
</feature>
<feature type="region of interest" description="Disordered" evidence="2">
    <location>
        <begin position="2332"/>
        <end position="2392"/>
    </location>
</feature>
<feature type="region of interest" description="Disordered" evidence="2">
    <location>
        <begin position="2270"/>
        <end position="2291"/>
    </location>
</feature>
<feature type="compositionally biased region" description="Polar residues" evidence="2">
    <location>
        <begin position="145"/>
        <end position="173"/>
    </location>
</feature>
<evidence type="ECO:0000313" key="5">
    <source>
        <dbReference type="RefSeq" id="XP_072848722.1"/>
    </source>
</evidence>
<dbReference type="GeneID" id="110077324"/>
<dbReference type="InterPro" id="IPR039467">
    <property type="entry name" value="TFIIIB_B''_Myb"/>
</dbReference>
<feature type="compositionally biased region" description="Basic and acidic residues" evidence="2">
    <location>
        <begin position="571"/>
        <end position="594"/>
    </location>
</feature>
<feature type="compositionally biased region" description="Acidic residues" evidence="2">
    <location>
        <begin position="1628"/>
        <end position="1643"/>
    </location>
</feature>
<feature type="compositionally biased region" description="Low complexity" evidence="2">
    <location>
        <begin position="937"/>
        <end position="948"/>
    </location>
</feature>
<feature type="compositionally biased region" description="Polar residues" evidence="2">
    <location>
        <begin position="2345"/>
        <end position="2369"/>
    </location>
</feature>
<feature type="region of interest" description="Disordered" evidence="2">
    <location>
        <begin position="1497"/>
        <end position="1643"/>
    </location>
</feature>
<feature type="compositionally biased region" description="Polar residues" evidence="2">
    <location>
        <begin position="1255"/>
        <end position="1265"/>
    </location>
</feature>
<protein>
    <submittedName>
        <fullName evidence="5">Transcription factor TFIIIB component B'' homolog isoform X1</fullName>
    </submittedName>
</protein>
<dbReference type="InterPro" id="IPR001005">
    <property type="entry name" value="SANT/Myb"/>
</dbReference>
<feature type="compositionally biased region" description="Acidic residues" evidence="2">
    <location>
        <begin position="345"/>
        <end position="360"/>
    </location>
</feature>
<proteinExistence type="predicted"/>
<feature type="compositionally biased region" description="Basic and acidic residues" evidence="2">
    <location>
        <begin position="667"/>
        <end position="683"/>
    </location>
</feature>
<dbReference type="SUPFAM" id="SSF46689">
    <property type="entry name" value="Homeodomain-like"/>
    <property type="match status" value="1"/>
</dbReference>
<feature type="compositionally biased region" description="Gly residues" evidence="2">
    <location>
        <begin position="19"/>
        <end position="33"/>
    </location>
</feature>
<feature type="compositionally biased region" description="Basic and acidic residues" evidence="2">
    <location>
        <begin position="2378"/>
        <end position="2391"/>
    </location>
</feature>
<keyword evidence="1" id="KW-0175">Coiled coil</keyword>
<name>A0ABM5FTI8_9SAUR</name>
<feature type="region of interest" description="Disordered" evidence="2">
    <location>
        <begin position="725"/>
        <end position="744"/>
    </location>
</feature>
<feature type="compositionally biased region" description="Basic and acidic residues" evidence="2">
    <location>
        <begin position="1239"/>
        <end position="1252"/>
    </location>
</feature>
<evidence type="ECO:0000313" key="4">
    <source>
        <dbReference type="Proteomes" id="UP001652642"/>
    </source>
</evidence>
<dbReference type="Proteomes" id="UP001652642">
    <property type="component" value="Chromosome 2"/>
</dbReference>
<feature type="compositionally biased region" description="Basic and acidic residues" evidence="2">
    <location>
        <begin position="197"/>
        <end position="215"/>
    </location>
</feature>
<feature type="compositionally biased region" description="Low complexity" evidence="2">
    <location>
        <begin position="49"/>
        <end position="64"/>
    </location>
</feature>
<feature type="region of interest" description="Disordered" evidence="2">
    <location>
        <begin position="1800"/>
        <end position="1819"/>
    </location>
</feature>
<feature type="region of interest" description="Disordered" evidence="2">
    <location>
        <begin position="1854"/>
        <end position="1905"/>
    </location>
</feature>
<feature type="region of interest" description="Disordered" evidence="2">
    <location>
        <begin position="761"/>
        <end position="872"/>
    </location>
</feature>
<dbReference type="PANTHER" id="PTHR22929">
    <property type="entry name" value="RNA POLYMERASE III TRANSCRIPTION INITIATION FACTOR B"/>
    <property type="match status" value="1"/>
</dbReference>
<feature type="compositionally biased region" description="Polar residues" evidence="2">
    <location>
        <begin position="1810"/>
        <end position="1819"/>
    </location>
</feature>
<feature type="region of interest" description="Disordered" evidence="2">
    <location>
        <begin position="2116"/>
        <end position="2189"/>
    </location>
</feature>
<feature type="region of interest" description="Disordered" evidence="2">
    <location>
        <begin position="1185"/>
        <end position="1216"/>
    </location>
</feature>
<feature type="region of interest" description="Disordered" evidence="2">
    <location>
        <begin position="1294"/>
        <end position="1321"/>
    </location>
</feature>
<feature type="compositionally biased region" description="Polar residues" evidence="2">
    <location>
        <begin position="1412"/>
        <end position="1423"/>
    </location>
</feature>
<feature type="compositionally biased region" description="Acidic residues" evidence="2">
    <location>
        <begin position="633"/>
        <end position="650"/>
    </location>
</feature>
<dbReference type="InterPro" id="IPR009057">
    <property type="entry name" value="Homeodomain-like_sf"/>
</dbReference>
<dbReference type="CDD" id="cd00167">
    <property type="entry name" value="SANT"/>
    <property type="match status" value="1"/>
</dbReference>
<feature type="region of interest" description="Disordered" evidence="2">
    <location>
        <begin position="317"/>
        <end position="361"/>
    </location>
</feature>
<dbReference type="Gene3D" id="1.10.10.60">
    <property type="entry name" value="Homeodomain-like"/>
    <property type="match status" value="1"/>
</dbReference>
<feature type="region of interest" description="Disordered" evidence="2">
    <location>
        <begin position="497"/>
        <end position="683"/>
    </location>
</feature>
<feature type="compositionally biased region" description="Polar residues" evidence="2">
    <location>
        <begin position="982"/>
        <end position="999"/>
    </location>
</feature>
<dbReference type="RefSeq" id="XP_072848722.1">
    <property type="nucleotide sequence ID" value="XM_072992621.1"/>
</dbReference>
<feature type="compositionally biased region" description="Basic and acidic residues" evidence="2">
    <location>
        <begin position="1535"/>
        <end position="1560"/>
    </location>
</feature>
<feature type="compositionally biased region" description="Basic and acidic residues" evidence="2">
    <location>
        <begin position="2270"/>
        <end position="2279"/>
    </location>
</feature>
<feature type="region of interest" description="Disordered" evidence="2">
    <location>
        <begin position="887"/>
        <end position="1008"/>
    </location>
</feature>
<reference evidence="4" key="1">
    <citation type="submission" date="2025-05" db="UniProtKB">
        <authorList>
            <consortium name="RefSeq"/>
        </authorList>
    </citation>
    <scope>NUCLEOTIDE SEQUENCE [LARGE SCALE GENOMIC DNA]</scope>
</reference>
<evidence type="ECO:0000256" key="1">
    <source>
        <dbReference type="SAM" id="Coils"/>
    </source>
</evidence>
<sequence>MFRRSRFSVKPNVRPNAAGRGGSGSGGSGGSGSGSAVPPPARDVDGPQGSAPTTCSSAAAGGSAVQPGEAAALGDVQPGGDDRDHSRSEKTSDASSEQDGSKHSETLLQRRKRISTLPNLAKPRVTLPPVQHPVNLASKCPPKQVSHSSTFGSSPLQKESPSSEKVNVESSPKSPVLPEKKTPVPQVPQFSPFKKSTSKEPNVHATTHRSDEALEKSTFTPLKERPTQEKTLQEEVKSQTQSKLTPVREKKICSDREKIIKTKKLRKMLKEELKKEKEQRKYKSPVIEKNMPEDRSKMIMRDFIYYLPENNPMKSSLVEEKRKEKTSTVTQAKEPEERIVADHVDENEEDDEEDEGEDDGPLLVPRVKVAEDGSIILDEESLTVEVLRTKGQCVVEENDPIFERGSTTTYSSFRRSYYTKPWSEKETEMFFLAISMVGTDFSMISQLFPHRARTEIKNKFKREEKANGWRIDKAFKEKRPFDFNFFTKLLEKVLENERRRKEKDAKCQHQREKLLNEKKTSKSQKHQQEMEVDVGTAEKENEESPSILEQAEGPTVPESVVTKKKKKRKKKDSEHEMENLPEETTVHAEMAEGKRSRKKRKNTSAPETNSINEAGEELDVPGRVTPDETLPLAEEDPQCYTLDEEAEGDDASSVHESGEVCALEAVSGHHTEQPSESPDPNKEVIEGISATKSVAAELDKLDENQTTASPHCEDEIRETDITITEKPRVEEQHQIITSDLKGADLTRAEEEGELLVGNMSEVKISPSESMSFEEKSTAENNTADITGPIIEETCRTNKDMENESQETENAPVEKIDVRSRRQRPKPNIMKASCRKEACVQSKLNTPEPCASEQKNTAQEEIHSISAGCTSEKDSHLADTELLTAKKTAVQESGKQTILKPASLARGRMQRPKPNLGRLVRRQGGSAKSTETEEAKTTEAAVEAEMTQTHPKCGSSELLSKNATEAHTYEVDMASSEELENMTVASAVQESPVHMSQSPVTKPLECESPKLQTASLSSSILGDVADLSTRDFNLQQEEKEFLAETEASLKSYSPSLNRNLGKEVEEADPLQIGKEVLGNKHESEMAEESLVNISRKCSKSSNLDEEANCRIVPSMDNQEAVTTSKLLLSPPNSLECKNSEQNEVLVSSDIQKNISVGEENSQGVSKQSVVRPALLLRSRFQKPRPNIGRAFGRKEVQSVEGNEATGAVTAGEKSEIQKPEPFGTLAIVAKPPQILPAEALENKSADNEKKIPEDSQVPSTSPSISDQCLREKPILQEGKLSVIKPAQLVRGRFQRARPSLGRIPDKKEETVPENINASAEKEVGKQSVEIFKRGDLDPPSKEEVIVQASLDNMEKKDGSESSEGTLPKICIDQKKLSSSENSQGCVLLIHEEEEYASNNDDEGKHLDIPESDISATKEISQLKSTKPVEPTRSHFQKPKPNVTPTSKKNEAVSSEDISTQGMAGRDTEKDATPCSSASGNMSPLIDISQNSVETASIAKSLKQKACADSTEAVSVKRSRHSGRPDFSEQSSENESEIQKEISKPLSVQERRLKGKQPERTQKQKKNSGDSKMFCASECESDLSRKGKHYQKSKANVSRGKSLKPALRKKPRKEYGSAKVSLVTLRASSQEEDDDDDGDDFEPDYEVECFSPEEVNKAPVFVPKGLRSPNPVPVQIEETMEELEIYENVADESCLPHELHVDAQPMVQEVNQLYSSQVVFVQEEQKPETGINDGSTEAAMTLLAMRDPVFQLNIGTQENPQEQTYKDELNTADSLHIEHYESERIVPCTVSCSAASENELVPSDDMNRTTTEDCTNEPSQTRNCLQEDVYVPLPPPSENELGSLCSTAGLEDCSQEKSRASSDIPVSKRNKTPRLERFRFPKPKPNLNRGLGLKRNAPRRSLGLSSEEELFNEMKNDNKVSSSNTEKQKVQLEENLKSAELAQSSSEEKHGLMLGSAGPAMQKNNMDREHLAKETREAALELVTSKTSPEAETCLPELPLSHNTNMDVPVSGLDGHQLAAADVAETEAMKQSSISVTREVTSVGIKEYLATEEEPTFILTLVEIPADTEDCRGVPGSLEQTSAELLPAPVLFTSANINAVELTRDDSPGSITATVEESAVSINSSTEREEGHISSSEELTDLSSESLESLESCPVALEGSCDPHGKKRPASSTGEDLENSNKGIPPKLRCIPKQADEKNSEKLNISKKIISTSSLVPELYAKEEEQSQSSLNLGALQFGEAATSDEQMLRMLNVGKTDTMEKQINITDTFKSVHSERDRSTEAFPKPPLSRSSQRSFGFLPLICKDNADEITIKPSKELHQGADTVVSERVPKCAVSSREDNKEAQENISLPSAIPTSSTCEKGSCSTVQVSSELSDSEGSSKEQEKEEEPTKISEYFFSDIFMEVDDSE</sequence>
<evidence type="ECO:0000256" key="2">
    <source>
        <dbReference type="SAM" id="MobiDB-lite"/>
    </source>
</evidence>
<feature type="compositionally biased region" description="Basic and acidic residues" evidence="2">
    <location>
        <begin position="317"/>
        <end position="326"/>
    </location>
</feature>
<evidence type="ECO:0000259" key="3">
    <source>
        <dbReference type="SMART" id="SM00717"/>
    </source>
</evidence>
<feature type="compositionally biased region" description="Polar residues" evidence="2">
    <location>
        <begin position="1472"/>
        <end position="1484"/>
    </location>
</feature>
<dbReference type="SMART" id="SM00717">
    <property type="entry name" value="SANT"/>
    <property type="match status" value="1"/>
</dbReference>
<feature type="compositionally biased region" description="Basic and acidic residues" evidence="2">
    <location>
        <begin position="80"/>
        <end position="92"/>
    </location>
</feature>
<feature type="compositionally biased region" description="Low complexity" evidence="2">
    <location>
        <begin position="2132"/>
        <end position="2150"/>
    </location>
</feature>
<feature type="region of interest" description="Disordered" evidence="2">
    <location>
        <begin position="1236"/>
        <end position="1266"/>
    </location>
</feature>
<feature type="compositionally biased region" description="Basic and acidic residues" evidence="2">
    <location>
        <begin position="222"/>
        <end position="237"/>
    </location>
</feature>
<feature type="compositionally biased region" description="Polar residues" evidence="2">
    <location>
        <begin position="1441"/>
        <end position="1460"/>
    </location>
</feature>
<reference evidence="5" key="2">
    <citation type="submission" date="2025-08" db="UniProtKB">
        <authorList>
            <consortium name="RefSeq"/>
        </authorList>
    </citation>
    <scope>IDENTIFICATION</scope>
</reference>
<gene>
    <name evidence="5" type="primary">BDP1</name>
</gene>
<accession>A0ABM5FTI8</accession>